<comment type="caution">
    <text evidence="1">The sequence shown here is derived from an EMBL/GenBank/DDBJ whole genome shotgun (WGS) entry which is preliminary data.</text>
</comment>
<dbReference type="AlphaFoldDB" id="A0AA36I6B2"/>
<keyword evidence="2" id="KW-1185">Reference proteome</keyword>
<evidence type="ECO:0000313" key="2">
    <source>
        <dbReference type="Proteomes" id="UP001178507"/>
    </source>
</evidence>
<organism evidence="1 2">
    <name type="scientific">Effrenium voratum</name>
    <dbReference type="NCBI Taxonomy" id="2562239"/>
    <lineage>
        <taxon>Eukaryota</taxon>
        <taxon>Sar</taxon>
        <taxon>Alveolata</taxon>
        <taxon>Dinophyceae</taxon>
        <taxon>Suessiales</taxon>
        <taxon>Symbiodiniaceae</taxon>
        <taxon>Effrenium</taxon>
    </lineage>
</organism>
<evidence type="ECO:0000313" key="1">
    <source>
        <dbReference type="EMBL" id="CAJ1381770.1"/>
    </source>
</evidence>
<dbReference type="InterPro" id="IPR052402">
    <property type="entry name" value="ADCK_kinase"/>
</dbReference>
<dbReference type="GO" id="GO:0005739">
    <property type="term" value="C:mitochondrion"/>
    <property type="evidence" value="ECO:0007669"/>
    <property type="project" value="TreeGrafter"/>
</dbReference>
<name>A0AA36I6B2_9DINO</name>
<dbReference type="PANTHER" id="PTHR45890">
    <property type="entry name" value="AARF DOMAIN CONTAINING KINASE 2 (PREDICTED)"/>
    <property type="match status" value="1"/>
</dbReference>
<gene>
    <name evidence="1" type="ORF">EVOR1521_LOCUS9348</name>
</gene>
<dbReference type="PANTHER" id="PTHR45890:SF1">
    <property type="entry name" value="AARF DOMAIN CONTAINING KINASE 2"/>
    <property type="match status" value="1"/>
</dbReference>
<reference evidence="1" key="1">
    <citation type="submission" date="2023-08" db="EMBL/GenBank/DDBJ databases">
        <authorList>
            <person name="Chen Y."/>
            <person name="Shah S."/>
            <person name="Dougan E. K."/>
            <person name="Thang M."/>
            <person name="Chan C."/>
        </authorList>
    </citation>
    <scope>NUCLEOTIDE SEQUENCE</scope>
</reference>
<protein>
    <submittedName>
        <fullName evidence="1">Uncharacterized protein</fullName>
    </submittedName>
</protein>
<proteinExistence type="predicted"/>
<accession>A0AA36I6B2</accession>
<dbReference type="EMBL" id="CAUJNA010000836">
    <property type="protein sequence ID" value="CAJ1381770.1"/>
    <property type="molecule type" value="Genomic_DNA"/>
</dbReference>
<sequence length="87" mass="9716">MTLLQKACSKKSHEAEGPIAIKFAQWASTRPDLLPRSVCDHLSPLQASVKPHNFRQTKRILTDTFGPTWESSLQLAPSSEENQQRGS</sequence>
<dbReference type="Proteomes" id="UP001178507">
    <property type="component" value="Unassembled WGS sequence"/>
</dbReference>